<evidence type="ECO:0000313" key="3">
    <source>
        <dbReference type="EMBL" id="GAA3637537.1"/>
    </source>
</evidence>
<sequence>MKLSKRLAGVGIGLAALLLTAACGGGSNPLAEGSGSPSAGGSASGSSGPIVVGSAGFEESQIIAELYAQAMKAKGLDVSTKHAIGAREVYIKALQDKSISVVPEYTGNLLLYFDKNATASTAEEVEAALPKALPSDLKVLNKSAAVDQDVYVVTKDTSTKNGITSIPDLSKIASSSTLGGPSELEDRPYGPTGLEKVYGVKFKAFQPYDKLPVKVADLNAGKIQVATFFTTDSAIADNGYVKLEDPKSLILPQNVVPLVRSEVASNQTAVDAMNAVQAALTTDDLVALDKAVIDDHQDPDQVAGDWLKQKGLA</sequence>
<dbReference type="PROSITE" id="PS51257">
    <property type="entry name" value="PROKAR_LIPOPROTEIN"/>
    <property type="match status" value="1"/>
</dbReference>
<dbReference type="Pfam" id="PF04069">
    <property type="entry name" value="OpuAC"/>
    <property type="match status" value="1"/>
</dbReference>
<proteinExistence type="predicted"/>
<feature type="chain" id="PRO_5045904954" evidence="1">
    <location>
        <begin position="22"/>
        <end position="313"/>
    </location>
</feature>
<dbReference type="CDD" id="cd13606">
    <property type="entry name" value="PBP2_ProX_like"/>
    <property type="match status" value="1"/>
</dbReference>
<name>A0ABP7AQK3_9ACTN</name>
<reference evidence="4" key="1">
    <citation type="journal article" date="2019" name="Int. J. Syst. Evol. Microbiol.">
        <title>The Global Catalogue of Microorganisms (GCM) 10K type strain sequencing project: providing services to taxonomists for standard genome sequencing and annotation.</title>
        <authorList>
            <consortium name="The Broad Institute Genomics Platform"/>
            <consortium name="The Broad Institute Genome Sequencing Center for Infectious Disease"/>
            <person name="Wu L."/>
            <person name="Ma J."/>
        </authorList>
    </citation>
    <scope>NUCLEOTIDE SEQUENCE [LARGE SCALE GENOMIC DNA]</scope>
    <source>
        <strain evidence="4">JCM 16929</strain>
    </source>
</reference>
<evidence type="ECO:0000256" key="1">
    <source>
        <dbReference type="SAM" id="SignalP"/>
    </source>
</evidence>
<organism evidence="3 4">
    <name type="scientific">Microlunatus ginsengisoli</name>
    <dbReference type="NCBI Taxonomy" id="363863"/>
    <lineage>
        <taxon>Bacteria</taxon>
        <taxon>Bacillati</taxon>
        <taxon>Actinomycetota</taxon>
        <taxon>Actinomycetes</taxon>
        <taxon>Propionibacteriales</taxon>
        <taxon>Propionibacteriaceae</taxon>
        <taxon>Microlunatus</taxon>
    </lineage>
</organism>
<dbReference type="InterPro" id="IPR007210">
    <property type="entry name" value="ABC_Gly_betaine_transp_sub-bd"/>
</dbReference>
<evidence type="ECO:0000313" key="4">
    <source>
        <dbReference type="Proteomes" id="UP001501490"/>
    </source>
</evidence>
<dbReference type="Proteomes" id="UP001501490">
    <property type="component" value="Unassembled WGS sequence"/>
</dbReference>
<accession>A0ABP7AQK3</accession>
<dbReference type="EMBL" id="BAABAB010000044">
    <property type="protein sequence ID" value="GAA3637537.1"/>
    <property type="molecule type" value="Genomic_DNA"/>
</dbReference>
<feature type="domain" description="ABC-type glycine betaine transport system substrate-binding" evidence="2">
    <location>
        <begin position="49"/>
        <end position="309"/>
    </location>
</feature>
<dbReference type="Gene3D" id="3.40.190.10">
    <property type="entry name" value="Periplasmic binding protein-like II"/>
    <property type="match status" value="1"/>
</dbReference>
<gene>
    <name evidence="3" type="ORF">GCM10022236_45090</name>
</gene>
<evidence type="ECO:0000259" key="2">
    <source>
        <dbReference type="Pfam" id="PF04069"/>
    </source>
</evidence>
<protein>
    <submittedName>
        <fullName evidence="3">ABC transporter substrate-binding protein</fullName>
    </submittedName>
</protein>
<comment type="caution">
    <text evidence="3">The sequence shown here is derived from an EMBL/GenBank/DDBJ whole genome shotgun (WGS) entry which is preliminary data.</text>
</comment>
<keyword evidence="1" id="KW-0732">Signal</keyword>
<dbReference type="RefSeq" id="WP_344808831.1">
    <property type="nucleotide sequence ID" value="NZ_BAABAB010000044.1"/>
</dbReference>
<keyword evidence="4" id="KW-1185">Reference proteome</keyword>
<dbReference type="Gene3D" id="3.40.190.120">
    <property type="entry name" value="Osmoprotection protein (prox), domain 2"/>
    <property type="match status" value="1"/>
</dbReference>
<feature type="signal peptide" evidence="1">
    <location>
        <begin position="1"/>
        <end position="21"/>
    </location>
</feature>
<dbReference type="SUPFAM" id="SSF53850">
    <property type="entry name" value="Periplasmic binding protein-like II"/>
    <property type="match status" value="1"/>
</dbReference>